<dbReference type="InterPro" id="IPR005467">
    <property type="entry name" value="His_kinase_dom"/>
</dbReference>
<evidence type="ECO:0000256" key="8">
    <source>
        <dbReference type="ARBA" id="ARBA00022741"/>
    </source>
</evidence>
<dbReference type="GO" id="GO:0005524">
    <property type="term" value="F:ATP binding"/>
    <property type="evidence" value="ECO:0007669"/>
    <property type="project" value="UniProtKB-KW"/>
</dbReference>
<dbReference type="GO" id="GO:0005886">
    <property type="term" value="C:plasma membrane"/>
    <property type="evidence" value="ECO:0007669"/>
    <property type="project" value="UniProtKB-SubCell"/>
</dbReference>
<feature type="transmembrane region" description="Helical" evidence="14">
    <location>
        <begin position="103"/>
        <end position="123"/>
    </location>
</feature>
<dbReference type="InterPro" id="IPR036097">
    <property type="entry name" value="HisK_dim/P_sf"/>
</dbReference>
<accession>A0A6S6R430</accession>
<gene>
    <name evidence="17" type="ORF">acsn021_18010</name>
</gene>
<dbReference type="PRINTS" id="PR00344">
    <property type="entry name" value="BCTRLSENSOR"/>
</dbReference>
<keyword evidence="12" id="KW-0902">Two-component regulatory system</keyword>
<dbReference type="KEGG" id="acel:acsn021_18010"/>
<comment type="catalytic activity">
    <reaction evidence="1">
        <text>ATP + protein L-histidine = ADP + protein N-phospho-L-histidine.</text>
        <dbReference type="EC" id="2.7.13.3"/>
    </reaction>
</comment>
<dbReference type="SUPFAM" id="SSF47384">
    <property type="entry name" value="Homodimeric domain of signal transducing histidine kinase"/>
    <property type="match status" value="1"/>
</dbReference>
<keyword evidence="10" id="KW-0067">ATP-binding</keyword>
<dbReference type="InterPro" id="IPR003661">
    <property type="entry name" value="HisK_dim/P_dom"/>
</dbReference>
<evidence type="ECO:0000256" key="13">
    <source>
        <dbReference type="ARBA" id="ARBA00023136"/>
    </source>
</evidence>
<sequence>MVVRFQPNNKIDVITINRIVKEVSNNWNTLETGHYKNYAYPFSVLSLADTLLYQSSPDAVVFIKDALERGDTIMNIDLNDTIVGKVIITTSGEVAFKTFQKDLALLILVFFSIFTLCSGLYFMHLHKRIIRPFRDLEEFAKEIANGNLDFTLKLTENNIFGAFTQSFDIMREQLKVAKHQEFLANQSKKELVASLSHDIKTPVTSIKLTSELLIVTAKDDKIKNKLNTIYQKAEQINLLVTDLFHTTLNDLDKLSVTPIDTYSSILEAVLKEADCYDKITMLMIPECMICVDPLRLNQVVANIIYNSYKYANTAISVQFELKGSFLEIKIQDFGKGVEEEELPLLFNKFYRGKNAATESGSGLGLYICKKLVEQMEGEIYCSNNEQGFLTLLYLKLA</sequence>
<feature type="domain" description="HAMP" evidence="16">
    <location>
        <begin position="127"/>
        <end position="179"/>
    </location>
</feature>
<evidence type="ECO:0000256" key="2">
    <source>
        <dbReference type="ARBA" id="ARBA00004651"/>
    </source>
</evidence>
<evidence type="ECO:0000256" key="1">
    <source>
        <dbReference type="ARBA" id="ARBA00000085"/>
    </source>
</evidence>
<organism evidence="17 18">
    <name type="scientific">Anaerocolumna cellulosilytica</name>
    <dbReference type="NCBI Taxonomy" id="433286"/>
    <lineage>
        <taxon>Bacteria</taxon>
        <taxon>Bacillati</taxon>
        <taxon>Bacillota</taxon>
        <taxon>Clostridia</taxon>
        <taxon>Lachnospirales</taxon>
        <taxon>Lachnospiraceae</taxon>
        <taxon>Anaerocolumna</taxon>
    </lineage>
</organism>
<comment type="subcellular location">
    <subcellularLocation>
        <location evidence="2">Cell membrane</location>
        <topology evidence="2">Multi-pass membrane protein</topology>
    </subcellularLocation>
</comment>
<keyword evidence="9 17" id="KW-0418">Kinase</keyword>
<dbReference type="PROSITE" id="PS50885">
    <property type="entry name" value="HAMP"/>
    <property type="match status" value="1"/>
</dbReference>
<name>A0A6S6R430_9FIRM</name>
<keyword evidence="8" id="KW-0547">Nucleotide-binding</keyword>
<dbReference type="Pfam" id="PF00512">
    <property type="entry name" value="HisKA"/>
    <property type="match status" value="1"/>
</dbReference>
<dbReference type="PROSITE" id="PS50109">
    <property type="entry name" value="HIS_KIN"/>
    <property type="match status" value="1"/>
</dbReference>
<keyword evidence="13 14" id="KW-0472">Membrane</keyword>
<dbReference type="SUPFAM" id="SSF158472">
    <property type="entry name" value="HAMP domain-like"/>
    <property type="match status" value="1"/>
</dbReference>
<evidence type="ECO:0000256" key="9">
    <source>
        <dbReference type="ARBA" id="ARBA00022777"/>
    </source>
</evidence>
<dbReference type="SUPFAM" id="SSF55874">
    <property type="entry name" value="ATPase domain of HSP90 chaperone/DNA topoisomerase II/histidine kinase"/>
    <property type="match status" value="1"/>
</dbReference>
<dbReference type="Pfam" id="PF02518">
    <property type="entry name" value="HATPase_c"/>
    <property type="match status" value="1"/>
</dbReference>
<evidence type="ECO:0000259" key="15">
    <source>
        <dbReference type="PROSITE" id="PS50109"/>
    </source>
</evidence>
<evidence type="ECO:0000256" key="12">
    <source>
        <dbReference type="ARBA" id="ARBA00023012"/>
    </source>
</evidence>
<evidence type="ECO:0000256" key="14">
    <source>
        <dbReference type="SAM" id="Phobius"/>
    </source>
</evidence>
<dbReference type="InterPro" id="IPR004358">
    <property type="entry name" value="Sig_transdc_His_kin-like_C"/>
</dbReference>
<dbReference type="Gene3D" id="6.10.340.10">
    <property type="match status" value="1"/>
</dbReference>
<dbReference type="Proteomes" id="UP000515561">
    <property type="component" value="Chromosome"/>
</dbReference>
<keyword evidence="7 14" id="KW-0812">Transmembrane</keyword>
<evidence type="ECO:0000256" key="10">
    <source>
        <dbReference type="ARBA" id="ARBA00022840"/>
    </source>
</evidence>
<reference evidence="17 18" key="1">
    <citation type="journal article" date="2016" name="Int. J. Syst. Evol. Microbiol.">
        <title>Descriptions of Anaerotaenia torta gen. nov., sp. nov. and Anaerocolumna cellulosilytica gen. nov., sp. nov. isolated from a methanogenic reactor of cattle waste.</title>
        <authorList>
            <person name="Uek A."/>
            <person name="Ohtaki Y."/>
            <person name="Kaku N."/>
            <person name="Ueki K."/>
        </authorList>
    </citation>
    <scope>NUCLEOTIDE SEQUENCE [LARGE SCALE GENOMIC DNA]</scope>
    <source>
        <strain evidence="17 18">SN021</strain>
    </source>
</reference>
<dbReference type="AlphaFoldDB" id="A0A6S6R430"/>
<evidence type="ECO:0000256" key="3">
    <source>
        <dbReference type="ARBA" id="ARBA00012438"/>
    </source>
</evidence>
<evidence type="ECO:0000256" key="6">
    <source>
        <dbReference type="ARBA" id="ARBA00022679"/>
    </source>
</evidence>
<dbReference type="InterPro" id="IPR003594">
    <property type="entry name" value="HATPase_dom"/>
</dbReference>
<dbReference type="GO" id="GO:0000155">
    <property type="term" value="F:phosphorelay sensor kinase activity"/>
    <property type="evidence" value="ECO:0007669"/>
    <property type="project" value="InterPro"/>
</dbReference>
<dbReference type="EC" id="2.7.13.3" evidence="3"/>
<dbReference type="InterPro" id="IPR050398">
    <property type="entry name" value="HssS/ArlS-like"/>
</dbReference>
<dbReference type="Gene3D" id="1.10.287.130">
    <property type="match status" value="1"/>
</dbReference>
<dbReference type="InterPro" id="IPR036890">
    <property type="entry name" value="HATPase_C_sf"/>
</dbReference>
<keyword evidence="5" id="KW-0597">Phosphoprotein</keyword>
<dbReference type="InterPro" id="IPR003660">
    <property type="entry name" value="HAMP_dom"/>
</dbReference>
<keyword evidence="6" id="KW-0808">Transferase</keyword>
<evidence type="ECO:0000313" key="17">
    <source>
        <dbReference type="EMBL" id="BCJ94232.1"/>
    </source>
</evidence>
<keyword evidence="4" id="KW-1003">Cell membrane</keyword>
<evidence type="ECO:0000256" key="11">
    <source>
        <dbReference type="ARBA" id="ARBA00022989"/>
    </source>
</evidence>
<evidence type="ECO:0000256" key="4">
    <source>
        <dbReference type="ARBA" id="ARBA00022475"/>
    </source>
</evidence>
<dbReference type="CDD" id="cd06225">
    <property type="entry name" value="HAMP"/>
    <property type="match status" value="1"/>
</dbReference>
<dbReference type="SMART" id="SM00388">
    <property type="entry name" value="HisKA"/>
    <property type="match status" value="1"/>
</dbReference>
<protein>
    <recommendedName>
        <fullName evidence="3">histidine kinase</fullName>
        <ecNumber evidence="3">2.7.13.3</ecNumber>
    </recommendedName>
</protein>
<evidence type="ECO:0000256" key="7">
    <source>
        <dbReference type="ARBA" id="ARBA00022692"/>
    </source>
</evidence>
<dbReference type="CDD" id="cd00075">
    <property type="entry name" value="HATPase"/>
    <property type="match status" value="1"/>
</dbReference>
<dbReference type="SMART" id="SM00387">
    <property type="entry name" value="HATPase_c"/>
    <property type="match status" value="1"/>
</dbReference>
<keyword evidence="11 14" id="KW-1133">Transmembrane helix</keyword>
<dbReference type="PANTHER" id="PTHR45528:SF1">
    <property type="entry name" value="SENSOR HISTIDINE KINASE CPXA"/>
    <property type="match status" value="1"/>
</dbReference>
<feature type="domain" description="Histidine kinase" evidence="15">
    <location>
        <begin position="194"/>
        <end position="397"/>
    </location>
</feature>
<evidence type="ECO:0000313" key="18">
    <source>
        <dbReference type="Proteomes" id="UP000515561"/>
    </source>
</evidence>
<proteinExistence type="predicted"/>
<keyword evidence="18" id="KW-1185">Reference proteome</keyword>
<evidence type="ECO:0000256" key="5">
    <source>
        <dbReference type="ARBA" id="ARBA00022553"/>
    </source>
</evidence>
<dbReference type="CDD" id="cd00082">
    <property type="entry name" value="HisKA"/>
    <property type="match status" value="1"/>
</dbReference>
<dbReference type="EMBL" id="AP023367">
    <property type="protein sequence ID" value="BCJ94232.1"/>
    <property type="molecule type" value="Genomic_DNA"/>
</dbReference>
<dbReference type="PANTHER" id="PTHR45528">
    <property type="entry name" value="SENSOR HISTIDINE KINASE CPXA"/>
    <property type="match status" value="1"/>
</dbReference>
<dbReference type="Gene3D" id="3.30.565.10">
    <property type="entry name" value="Histidine kinase-like ATPase, C-terminal domain"/>
    <property type="match status" value="1"/>
</dbReference>
<evidence type="ECO:0000259" key="16">
    <source>
        <dbReference type="PROSITE" id="PS50885"/>
    </source>
</evidence>